<keyword evidence="2" id="KW-0325">Glycoprotein</keyword>
<keyword evidence="3" id="KW-0378">Hydrolase</keyword>
<dbReference type="InterPro" id="IPR015914">
    <property type="entry name" value="PAPs_N"/>
</dbReference>
<evidence type="ECO:0000259" key="6">
    <source>
        <dbReference type="Pfam" id="PF16656"/>
    </source>
</evidence>
<keyword evidence="1 3" id="KW-0732">Signal</keyword>
<dbReference type="EMBL" id="CALNXJ010000002">
    <property type="protein sequence ID" value="CAH3033018.1"/>
    <property type="molecule type" value="Genomic_DNA"/>
</dbReference>
<evidence type="ECO:0000256" key="3">
    <source>
        <dbReference type="RuleBase" id="RU361203"/>
    </source>
</evidence>
<feature type="domain" description="Purple acid phosphatase N-terminal" evidence="6">
    <location>
        <begin position="24"/>
        <end position="117"/>
    </location>
</feature>
<dbReference type="InterPro" id="IPR008963">
    <property type="entry name" value="Purple_acid_Pase-like_N"/>
</dbReference>
<sequence length="438" mass="49878">MSTFTVLVHLLICFTYSAADDNKPEQIHIAYTGISSERIVNYVTPSPELQPGTVVAYGTSPDKLTRKETGTSFKFGTHGHYFRIHNVKLTGLEPNTRYYYQVGVPDNGTSEVMSFFTKEGNPVFAIYGDMGYTNAVSLNRLIKEASDGDFDAVIHAGDLAYDMYEKDGTTGDEFMNSIQAIATKVPYMALPGNHEQMYNFTHFVHRFSNMELGVGETSGSGTSLWWSMDIGLIHFVAFDSEVYYYYSNKGQIQRQLNWLEADLIKANQNRERTPWIVSLAHKSWFMEKTDFSVFGPLLHKYGVDLHLCGHAHNYQRLYPTYGGKVDNQTEEHVYTNPDYITIIVAGSAGSREKLSGGTAPPKDLAKYIEDYGYGHLQAINKTHLYWSWENTHENVRPAMQDYLWIVQEHHGPRPSFFNEEQHQVLKELNDFKSKSIKV</sequence>
<feature type="signal peptide" evidence="3">
    <location>
        <begin position="1"/>
        <end position="19"/>
    </location>
</feature>
<dbReference type="Pfam" id="PF00149">
    <property type="entry name" value="Metallophos"/>
    <property type="match status" value="1"/>
</dbReference>
<gene>
    <name evidence="7" type="ORF">PMEA_00010859</name>
</gene>
<comment type="caution">
    <text evidence="7">The sequence shown here is derived from an EMBL/GenBank/DDBJ whole genome shotgun (WGS) entry which is preliminary data.</text>
</comment>
<feature type="domain" description="Purple acid phosphatase C-terminal" evidence="5">
    <location>
        <begin position="341"/>
        <end position="393"/>
    </location>
</feature>
<organism evidence="7 8">
    <name type="scientific">Pocillopora meandrina</name>
    <dbReference type="NCBI Taxonomy" id="46732"/>
    <lineage>
        <taxon>Eukaryota</taxon>
        <taxon>Metazoa</taxon>
        <taxon>Cnidaria</taxon>
        <taxon>Anthozoa</taxon>
        <taxon>Hexacorallia</taxon>
        <taxon>Scleractinia</taxon>
        <taxon>Astrocoeniina</taxon>
        <taxon>Pocilloporidae</taxon>
        <taxon>Pocillopora</taxon>
    </lineage>
</organism>
<dbReference type="Pfam" id="PF16656">
    <property type="entry name" value="Pur_ac_phosph_N"/>
    <property type="match status" value="1"/>
</dbReference>
<evidence type="ECO:0000259" key="4">
    <source>
        <dbReference type="Pfam" id="PF00149"/>
    </source>
</evidence>
<dbReference type="EC" id="3.1.3.2" evidence="3"/>
<dbReference type="InterPro" id="IPR025733">
    <property type="entry name" value="PAPs_C"/>
</dbReference>
<reference evidence="7 8" key="1">
    <citation type="submission" date="2022-05" db="EMBL/GenBank/DDBJ databases">
        <authorList>
            <consortium name="Genoscope - CEA"/>
            <person name="William W."/>
        </authorList>
    </citation>
    <scope>NUCLEOTIDE SEQUENCE [LARGE SCALE GENOMIC DNA]</scope>
</reference>
<accession>A0AAU9VM47</accession>
<dbReference type="SUPFAM" id="SSF49363">
    <property type="entry name" value="Purple acid phosphatase, N-terminal domain"/>
    <property type="match status" value="1"/>
</dbReference>
<dbReference type="AlphaFoldDB" id="A0AAU9VM47"/>
<evidence type="ECO:0000256" key="2">
    <source>
        <dbReference type="ARBA" id="ARBA00023180"/>
    </source>
</evidence>
<dbReference type="CDD" id="cd00839">
    <property type="entry name" value="MPP_PAPs"/>
    <property type="match status" value="1"/>
</dbReference>
<proteinExistence type="inferred from homology"/>
<dbReference type="InterPro" id="IPR041792">
    <property type="entry name" value="MPP_PAP"/>
</dbReference>
<dbReference type="GO" id="GO:0003993">
    <property type="term" value="F:acid phosphatase activity"/>
    <property type="evidence" value="ECO:0007669"/>
    <property type="project" value="UniProtKB-EC"/>
</dbReference>
<dbReference type="Gene3D" id="3.60.21.10">
    <property type="match status" value="1"/>
</dbReference>
<dbReference type="InterPro" id="IPR004843">
    <property type="entry name" value="Calcineurin-like_PHP"/>
</dbReference>
<name>A0AAU9VM47_9CNID</name>
<feature type="domain" description="Calcineurin-like phosphoesterase" evidence="4">
    <location>
        <begin position="124"/>
        <end position="314"/>
    </location>
</feature>
<dbReference type="SUPFAM" id="SSF56300">
    <property type="entry name" value="Metallo-dependent phosphatases"/>
    <property type="match status" value="1"/>
</dbReference>
<evidence type="ECO:0000256" key="1">
    <source>
        <dbReference type="ARBA" id="ARBA00022729"/>
    </source>
</evidence>
<comment type="catalytic activity">
    <reaction evidence="3">
        <text>a phosphate monoester + H2O = an alcohol + phosphate</text>
        <dbReference type="Rhea" id="RHEA:15017"/>
        <dbReference type="ChEBI" id="CHEBI:15377"/>
        <dbReference type="ChEBI" id="CHEBI:30879"/>
        <dbReference type="ChEBI" id="CHEBI:43474"/>
        <dbReference type="ChEBI" id="CHEBI:67140"/>
        <dbReference type="EC" id="3.1.3.2"/>
    </reaction>
</comment>
<evidence type="ECO:0000259" key="5">
    <source>
        <dbReference type="Pfam" id="PF14008"/>
    </source>
</evidence>
<dbReference type="PANTHER" id="PTHR45867">
    <property type="entry name" value="PURPLE ACID PHOSPHATASE"/>
    <property type="match status" value="1"/>
</dbReference>
<comment type="similarity">
    <text evidence="3">Belongs to the metallophosphoesterase superfamily. Purple acid phosphatase family.</text>
</comment>
<feature type="chain" id="PRO_5043088813" description="Purple acid phosphatase" evidence="3">
    <location>
        <begin position="20"/>
        <end position="438"/>
    </location>
</feature>
<protein>
    <recommendedName>
        <fullName evidence="3">Purple acid phosphatase</fullName>
        <ecNumber evidence="3">3.1.3.2</ecNumber>
    </recommendedName>
</protein>
<dbReference type="PANTHER" id="PTHR45867:SF3">
    <property type="entry name" value="ACID PHOSPHATASE TYPE 7"/>
    <property type="match status" value="1"/>
</dbReference>
<dbReference type="InterPro" id="IPR029052">
    <property type="entry name" value="Metallo-depent_PP-like"/>
</dbReference>
<dbReference type="GO" id="GO:0046872">
    <property type="term" value="F:metal ion binding"/>
    <property type="evidence" value="ECO:0007669"/>
    <property type="project" value="InterPro"/>
</dbReference>
<keyword evidence="8" id="KW-1185">Reference proteome</keyword>
<evidence type="ECO:0000313" key="8">
    <source>
        <dbReference type="Proteomes" id="UP001159428"/>
    </source>
</evidence>
<dbReference type="Gene3D" id="2.60.40.380">
    <property type="entry name" value="Purple acid phosphatase-like, N-terminal"/>
    <property type="match status" value="1"/>
</dbReference>
<dbReference type="Proteomes" id="UP001159428">
    <property type="component" value="Unassembled WGS sequence"/>
</dbReference>
<dbReference type="Pfam" id="PF14008">
    <property type="entry name" value="Metallophos_C"/>
    <property type="match status" value="1"/>
</dbReference>
<evidence type="ECO:0000313" key="7">
    <source>
        <dbReference type="EMBL" id="CAH3033018.1"/>
    </source>
</evidence>